<gene>
    <name evidence="1" type="ORF">MSG28_000017</name>
</gene>
<evidence type="ECO:0000313" key="2">
    <source>
        <dbReference type="Proteomes" id="UP001064048"/>
    </source>
</evidence>
<keyword evidence="2" id="KW-1185">Reference proteome</keyword>
<accession>A0ACC0JYV9</accession>
<protein>
    <submittedName>
        <fullName evidence="1">Uncharacterized protein</fullName>
    </submittedName>
</protein>
<name>A0ACC0JYV9_CHOFU</name>
<organism evidence="1 2">
    <name type="scientific">Choristoneura fumiferana</name>
    <name type="common">Spruce budworm moth</name>
    <name type="synonym">Archips fumiferana</name>
    <dbReference type="NCBI Taxonomy" id="7141"/>
    <lineage>
        <taxon>Eukaryota</taxon>
        <taxon>Metazoa</taxon>
        <taxon>Ecdysozoa</taxon>
        <taxon>Arthropoda</taxon>
        <taxon>Hexapoda</taxon>
        <taxon>Insecta</taxon>
        <taxon>Pterygota</taxon>
        <taxon>Neoptera</taxon>
        <taxon>Endopterygota</taxon>
        <taxon>Lepidoptera</taxon>
        <taxon>Glossata</taxon>
        <taxon>Ditrysia</taxon>
        <taxon>Tortricoidea</taxon>
        <taxon>Tortricidae</taxon>
        <taxon>Tortricinae</taxon>
        <taxon>Choristoneura</taxon>
    </lineage>
</organism>
<sequence>MKTLPSNSISSPSMSSSSSYPRSLFFSSTASKLLRRADLRVITPSSHLSMRSASCELYADCNQRSSLLPRTLEVGLMRLYGRWVGPGSLYFSFLAIALAMTLSENSLLRLRVERLGVLPSEVSSFSETAAKSRRKITRRPEQSIRCMSIIDKPSDEKMVPKFQIPKGIMGQPTCHTHPHMIPPDFLTCGITQMDIKKEGKY</sequence>
<dbReference type="EMBL" id="CM046131">
    <property type="protein sequence ID" value="KAI8429372.1"/>
    <property type="molecule type" value="Genomic_DNA"/>
</dbReference>
<comment type="caution">
    <text evidence="1">The sequence shown here is derived from an EMBL/GenBank/DDBJ whole genome shotgun (WGS) entry which is preliminary data.</text>
</comment>
<reference evidence="1 2" key="1">
    <citation type="journal article" date="2022" name="Genome Biol. Evol.">
        <title>The Spruce Budworm Genome: Reconstructing the Evolutionary History of Antifreeze Proteins.</title>
        <authorList>
            <person name="Beliveau C."/>
            <person name="Gagne P."/>
            <person name="Picq S."/>
            <person name="Vernygora O."/>
            <person name="Keeling C.I."/>
            <person name="Pinkney K."/>
            <person name="Doucet D."/>
            <person name="Wen F."/>
            <person name="Johnston J.S."/>
            <person name="Maaroufi H."/>
            <person name="Boyle B."/>
            <person name="Laroche J."/>
            <person name="Dewar K."/>
            <person name="Juretic N."/>
            <person name="Blackburn G."/>
            <person name="Nisole A."/>
            <person name="Brunet B."/>
            <person name="Brandao M."/>
            <person name="Lumley L."/>
            <person name="Duan J."/>
            <person name="Quan G."/>
            <person name="Lucarotti C.J."/>
            <person name="Roe A.D."/>
            <person name="Sperling F.A.H."/>
            <person name="Levesque R.C."/>
            <person name="Cusson M."/>
        </authorList>
    </citation>
    <scope>NUCLEOTIDE SEQUENCE [LARGE SCALE GENOMIC DNA]</scope>
    <source>
        <strain evidence="1">Glfc:IPQL:Cfum</strain>
    </source>
</reference>
<dbReference type="Proteomes" id="UP001064048">
    <property type="component" value="Chromosome Z"/>
</dbReference>
<evidence type="ECO:0000313" key="1">
    <source>
        <dbReference type="EMBL" id="KAI8429372.1"/>
    </source>
</evidence>
<proteinExistence type="predicted"/>